<gene>
    <name evidence="3" type="ORF">DSM109990_02221</name>
</gene>
<organism evidence="3 4">
    <name type="scientific">Sulfitobacter dubius</name>
    <dbReference type="NCBI Taxonomy" id="218673"/>
    <lineage>
        <taxon>Bacteria</taxon>
        <taxon>Pseudomonadati</taxon>
        <taxon>Pseudomonadota</taxon>
        <taxon>Alphaproteobacteria</taxon>
        <taxon>Rhodobacterales</taxon>
        <taxon>Roseobacteraceae</taxon>
        <taxon>Sulfitobacter</taxon>
    </lineage>
</organism>
<dbReference type="Proteomes" id="UP000831019">
    <property type="component" value="Chromosome"/>
</dbReference>
<keyword evidence="4" id="KW-1185">Reference proteome</keyword>
<evidence type="ECO:0000256" key="1">
    <source>
        <dbReference type="SAM" id="MobiDB-lite"/>
    </source>
</evidence>
<reference evidence="4" key="1">
    <citation type="journal article" date="2022" name="Microorganisms">
        <title>Beyond the ABCs#Discovery of Three New Plasmid Types in Rhodobacterales (RepQ, RepY, RepW).</title>
        <authorList>
            <person name="Freese H.M."/>
            <person name="Ringel V."/>
            <person name="Overmann J."/>
            <person name="Petersen J."/>
        </authorList>
    </citation>
    <scope>NUCLEOTIDE SEQUENCE [LARGE SCALE GENOMIC DNA]</scope>
    <source>
        <strain evidence="4">DSM 109990</strain>
    </source>
</reference>
<dbReference type="EMBL" id="CP085144">
    <property type="protein sequence ID" value="UOA15389.1"/>
    <property type="molecule type" value="Genomic_DNA"/>
</dbReference>
<keyword evidence="2" id="KW-0472">Membrane</keyword>
<evidence type="ECO:0000313" key="4">
    <source>
        <dbReference type="Proteomes" id="UP000831019"/>
    </source>
</evidence>
<accession>A0ABY3ZNS9</accession>
<proteinExistence type="predicted"/>
<dbReference type="RefSeq" id="WP_243260989.1">
    <property type="nucleotide sequence ID" value="NZ_CAXAXN010000005.1"/>
</dbReference>
<evidence type="ECO:0000256" key="2">
    <source>
        <dbReference type="SAM" id="Phobius"/>
    </source>
</evidence>
<feature type="region of interest" description="Disordered" evidence="1">
    <location>
        <begin position="1"/>
        <end position="21"/>
    </location>
</feature>
<sequence length="178" mass="19104">MTDSMQTVQTSTDQTGTGPLGAGEVLATAKASPARRGVGLLSLAGLGVMLIYSAFTRSPDLGWQIALGLIGLGFITIAEVMRRSTASAVELTDQALRDADGRVIVHLDEIERIDQGAFAVKPSNGFLLKTNRRVPRGWRLGLWWSLGRRIGVGGMTPANETKLIAEIIRAKLAERHIV</sequence>
<name>A0ABY3ZNS9_9RHOB</name>
<protein>
    <recommendedName>
        <fullName evidence="5">PH domain-containing protein</fullName>
    </recommendedName>
</protein>
<feature type="compositionally biased region" description="Polar residues" evidence="1">
    <location>
        <begin position="1"/>
        <end position="17"/>
    </location>
</feature>
<keyword evidence="2" id="KW-0812">Transmembrane</keyword>
<evidence type="ECO:0000313" key="3">
    <source>
        <dbReference type="EMBL" id="UOA15389.1"/>
    </source>
</evidence>
<evidence type="ECO:0008006" key="5">
    <source>
        <dbReference type="Google" id="ProtNLM"/>
    </source>
</evidence>
<feature type="transmembrane region" description="Helical" evidence="2">
    <location>
        <begin position="61"/>
        <end position="81"/>
    </location>
</feature>
<feature type="transmembrane region" description="Helical" evidence="2">
    <location>
        <begin position="38"/>
        <end position="55"/>
    </location>
</feature>
<keyword evidence="2" id="KW-1133">Transmembrane helix</keyword>